<proteinExistence type="predicted"/>
<name>A0A8D0L3M5_SPHPU</name>
<evidence type="ECO:0000256" key="1">
    <source>
        <dbReference type="SAM" id="MobiDB-lite"/>
    </source>
</evidence>
<feature type="region of interest" description="Disordered" evidence="1">
    <location>
        <begin position="108"/>
        <end position="128"/>
    </location>
</feature>
<keyword evidence="3" id="KW-1185">Reference proteome</keyword>
<accession>A0A8D0L3M5</accession>
<evidence type="ECO:0000313" key="3">
    <source>
        <dbReference type="Proteomes" id="UP000694392"/>
    </source>
</evidence>
<dbReference type="PANTHER" id="PTHR32344:SF1">
    <property type="entry name" value="U1-TYPE DOMAIN-CONTAINING PROTEIN"/>
    <property type="match status" value="1"/>
</dbReference>
<dbReference type="GO" id="GO:0006357">
    <property type="term" value="P:regulation of transcription by RNA polymerase II"/>
    <property type="evidence" value="ECO:0007669"/>
    <property type="project" value="InterPro"/>
</dbReference>
<dbReference type="GO" id="GO:0003690">
    <property type="term" value="F:double-stranded DNA binding"/>
    <property type="evidence" value="ECO:0007669"/>
    <property type="project" value="InterPro"/>
</dbReference>
<dbReference type="InterPro" id="IPR012337">
    <property type="entry name" value="RNaseH-like_sf"/>
</dbReference>
<dbReference type="OMA" id="NNIWISI"/>
<dbReference type="AlphaFoldDB" id="A0A8D0L3M5"/>
<dbReference type="InterPro" id="IPR033375">
    <property type="entry name" value="Cggbp1"/>
</dbReference>
<dbReference type="Ensembl" id="ENSSPUT00000006682.1">
    <property type="protein sequence ID" value="ENSSPUP00000006278.1"/>
    <property type="gene ID" value="ENSSPUG00000004843.1"/>
</dbReference>
<evidence type="ECO:0000313" key="2">
    <source>
        <dbReference type="Ensembl" id="ENSSPUP00000006278.1"/>
    </source>
</evidence>
<reference evidence="2" key="2">
    <citation type="submission" date="2025-09" db="UniProtKB">
        <authorList>
            <consortium name="Ensembl"/>
        </authorList>
    </citation>
    <scope>IDENTIFICATION</scope>
</reference>
<sequence length="409" mass="46361">MLGGGATIGNMIGEAAIAGGSDLDLRSAEMECFLANKTNSSSNNNNNPGHRSRISARERAAVFKDFHEAEGKLFCTSCNIILDHTRRSTITDHLKSKKHLKRKVEYEARRENRKQRMPTPSVEHQTGAQEVKRELAYEFLRMFLEASLPLEKADHPSVRGFLMHHVNDASSIPPSDQLCRIYFPSVYDSEKRLLKTVTLAGKKIALIVDESWDADYRFILNVLAAPLEKDVAGRIRPYLLDTIFLKSIDHGIVARSVVTVISEYNIAFENVYFFTTDNAAYMKKAFSAGLKVLLPNCIHITRLTHVLDLIMGQLQSPFQLTTTFMSIFRKLPSKRKGRYLDHLRQCNPAMRASVPPDPFAGGWSSYFRAAVYHRDHVKHQAAFLQKEMDQGFACETMERLWVGIIIIKL</sequence>
<organism evidence="2 3">
    <name type="scientific">Sphenodon punctatus</name>
    <name type="common">Tuatara</name>
    <name type="synonym">Hatteria punctata</name>
    <dbReference type="NCBI Taxonomy" id="8508"/>
    <lineage>
        <taxon>Eukaryota</taxon>
        <taxon>Metazoa</taxon>
        <taxon>Chordata</taxon>
        <taxon>Craniata</taxon>
        <taxon>Vertebrata</taxon>
        <taxon>Euteleostomi</taxon>
        <taxon>Lepidosauria</taxon>
        <taxon>Sphenodontia</taxon>
        <taxon>Sphenodontidae</taxon>
        <taxon>Sphenodon</taxon>
    </lineage>
</organism>
<reference evidence="2" key="1">
    <citation type="submission" date="2025-08" db="UniProtKB">
        <authorList>
            <consortium name="Ensembl"/>
        </authorList>
    </citation>
    <scope>IDENTIFICATION</scope>
</reference>
<dbReference type="PANTHER" id="PTHR32344">
    <property type="entry name" value="U1-TYPE DOMAIN-CONTAINING PROTEIN"/>
    <property type="match status" value="1"/>
</dbReference>
<dbReference type="GO" id="GO:0005634">
    <property type="term" value="C:nucleus"/>
    <property type="evidence" value="ECO:0007669"/>
    <property type="project" value="InterPro"/>
</dbReference>
<dbReference type="GeneTree" id="ENSGT00390000017898"/>
<dbReference type="Proteomes" id="UP000694392">
    <property type="component" value="Unplaced"/>
</dbReference>
<dbReference type="SUPFAM" id="SSF53098">
    <property type="entry name" value="Ribonuclease H-like"/>
    <property type="match status" value="1"/>
</dbReference>
<evidence type="ECO:0008006" key="4">
    <source>
        <dbReference type="Google" id="ProtNLM"/>
    </source>
</evidence>
<protein>
    <recommendedName>
        <fullName evidence="4">CGG triplet repeat-binding protein 1</fullName>
    </recommendedName>
</protein>